<evidence type="ECO:0000313" key="1">
    <source>
        <dbReference type="EMBL" id="KAK7022754.1"/>
    </source>
</evidence>
<protein>
    <submittedName>
        <fullName evidence="1">Uncharacterized protein</fullName>
    </submittedName>
</protein>
<keyword evidence="2" id="KW-1185">Reference proteome</keyword>
<organism evidence="1 2">
    <name type="scientific">Paramarasmius palmivorus</name>
    <dbReference type="NCBI Taxonomy" id="297713"/>
    <lineage>
        <taxon>Eukaryota</taxon>
        <taxon>Fungi</taxon>
        <taxon>Dikarya</taxon>
        <taxon>Basidiomycota</taxon>
        <taxon>Agaricomycotina</taxon>
        <taxon>Agaricomycetes</taxon>
        <taxon>Agaricomycetidae</taxon>
        <taxon>Agaricales</taxon>
        <taxon>Marasmiineae</taxon>
        <taxon>Marasmiaceae</taxon>
        <taxon>Paramarasmius</taxon>
    </lineage>
</organism>
<comment type="caution">
    <text evidence="1">The sequence shown here is derived from an EMBL/GenBank/DDBJ whole genome shotgun (WGS) entry which is preliminary data.</text>
</comment>
<dbReference type="AlphaFoldDB" id="A0AAW0BB57"/>
<name>A0AAW0BB57_9AGAR</name>
<dbReference type="EMBL" id="JAYKXP010000150">
    <property type="protein sequence ID" value="KAK7022754.1"/>
    <property type="molecule type" value="Genomic_DNA"/>
</dbReference>
<evidence type="ECO:0000313" key="2">
    <source>
        <dbReference type="Proteomes" id="UP001383192"/>
    </source>
</evidence>
<gene>
    <name evidence="1" type="ORF">VNI00_016989</name>
</gene>
<dbReference type="Proteomes" id="UP001383192">
    <property type="component" value="Unassembled WGS sequence"/>
</dbReference>
<accession>A0AAW0BB57</accession>
<reference evidence="1 2" key="1">
    <citation type="submission" date="2024-01" db="EMBL/GenBank/DDBJ databases">
        <title>A draft genome for a cacao thread blight-causing isolate of Paramarasmius palmivorus.</title>
        <authorList>
            <person name="Baruah I.K."/>
            <person name="Bukari Y."/>
            <person name="Amoako-Attah I."/>
            <person name="Meinhardt L.W."/>
            <person name="Bailey B.A."/>
            <person name="Cohen S.P."/>
        </authorList>
    </citation>
    <scope>NUCLEOTIDE SEQUENCE [LARGE SCALE GENOMIC DNA]</scope>
    <source>
        <strain evidence="1 2">GH-12</strain>
    </source>
</reference>
<proteinExistence type="predicted"/>
<sequence>MGMSTLSVDDVMLQACVADPDTLQGVLQFLSAPIPGGAEDEGVVLQRCKGAAVALEVFTVYLHPYPFGQLHRVTTLPGLNAQQTYNCLLRWFCGLLLWSPSFVGSRMQPQAIMGTVWYNKVLNAVFDLVYVFIQHYPHTPLCRLLRVS</sequence>